<evidence type="ECO:0000256" key="1">
    <source>
        <dbReference type="ARBA" id="ARBA00001625"/>
    </source>
</evidence>
<dbReference type="GO" id="GO:0000103">
    <property type="term" value="P:sulfate assimilation"/>
    <property type="evidence" value="ECO:0007669"/>
    <property type="project" value="TreeGrafter"/>
</dbReference>
<dbReference type="CDD" id="cd01638">
    <property type="entry name" value="CysQ"/>
    <property type="match status" value="1"/>
</dbReference>
<name>A0A3S3RRH9_9HYPH</name>
<keyword evidence="6 9" id="KW-0378">Hydrolase</keyword>
<evidence type="ECO:0000256" key="4">
    <source>
        <dbReference type="ARBA" id="ARBA00022519"/>
    </source>
</evidence>
<comment type="function">
    <text evidence="9">Converts adenosine-3',5'-bisphosphate (PAP) to AMP.</text>
</comment>
<feature type="binding site" evidence="10">
    <location>
        <position position="84"/>
    </location>
    <ligand>
        <name>Mg(2+)</name>
        <dbReference type="ChEBI" id="CHEBI:18420"/>
        <label>1</label>
        <note>catalytic</note>
    </ligand>
</feature>
<comment type="cofactor">
    <cofactor evidence="9 10">
        <name>Mg(2+)</name>
        <dbReference type="ChEBI" id="CHEBI:18420"/>
    </cofactor>
</comment>
<dbReference type="InterPro" id="IPR050725">
    <property type="entry name" value="CysQ/Inositol_MonoPase"/>
</dbReference>
<comment type="catalytic activity">
    <reaction evidence="1 9">
        <text>adenosine 3',5'-bisphosphate + H2O = AMP + phosphate</text>
        <dbReference type="Rhea" id="RHEA:10040"/>
        <dbReference type="ChEBI" id="CHEBI:15377"/>
        <dbReference type="ChEBI" id="CHEBI:43474"/>
        <dbReference type="ChEBI" id="CHEBI:58343"/>
        <dbReference type="ChEBI" id="CHEBI:456215"/>
        <dbReference type="EC" id="3.1.3.7"/>
    </reaction>
</comment>
<evidence type="ECO:0000256" key="10">
    <source>
        <dbReference type="PIRSR" id="PIRSR600760-2"/>
    </source>
</evidence>
<dbReference type="EC" id="3.1.3.7" evidence="9"/>
<dbReference type="AlphaFoldDB" id="A0A3S3RRH9"/>
<dbReference type="Gene3D" id="3.30.540.10">
    <property type="entry name" value="Fructose-1,6-Bisphosphatase, subunit A, domain 1"/>
    <property type="match status" value="1"/>
</dbReference>
<dbReference type="PROSITE" id="PS00630">
    <property type="entry name" value="IMP_2"/>
    <property type="match status" value="1"/>
</dbReference>
<dbReference type="GO" id="GO:0008441">
    <property type="term" value="F:3'(2'),5'-bisphosphate nucleotidase activity"/>
    <property type="evidence" value="ECO:0007669"/>
    <property type="project" value="UniProtKB-UniRule"/>
</dbReference>
<feature type="binding site" evidence="9">
    <location>
        <position position="211"/>
    </location>
    <ligand>
        <name>substrate</name>
    </ligand>
</feature>
<protein>
    <recommendedName>
        <fullName evidence="9">3'(2'),5'-bisphosphate nucleotidase CysQ</fullName>
        <ecNumber evidence="9">3.1.3.7</ecNumber>
    </recommendedName>
    <alternativeName>
        <fullName evidence="9">3'(2'),5-bisphosphonucleoside 3'(2')-phosphohydrolase</fullName>
    </alternativeName>
    <alternativeName>
        <fullName evidence="9">3'-phosphoadenosine 5'-phosphate phosphatase</fullName>
        <shortName evidence="9">PAP phosphatase</shortName>
    </alternativeName>
</protein>
<dbReference type="InterPro" id="IPR006240">
    <property type="entry name" value="CysQ"/>
</dbReference>
<feature type="binding site" evidence="9">
    <location>
        <position position="84"/>
    </location>
    <ligand>
        <name>Mg(2+)</name>
        <dbReference type="ChEBI" id="CHEBI:18420"/>
        <label>1</label>
    </ligand>
</feature>
<evidence type="ECO:0000256" key="7">
    <source>
        <dbReference type="ARBA" id="ARBA00022842"/>
    </source>
</evidence>
<evidence type="ECO:0000256" key="3">
    <source>
        <dbReference type="ARBA" id="ARBA00022475"/>
    </source>
</evidence>
<dbReference type="GO" id="GO:0050427">
    <property type="term" value="P:3'-phosphoadenosine 5'-phosphosulfate metabolic process"/>
    <property type="evidence" value="ECO:0007669"/>
    <property type="project" value="TreeGrafter"/>
</dbReference>
<dbReference type="GO" id="GO:0046854">
    <property type="term" value="P:phosphatidylinositol phosphate biosynthetic process"/>
    <property type="evidence" value="ECO:0007669"/>
    <property type="project" value="InterPro"/>
</dbReference>
<sequence length="262" mass="27864">MLEAFEKAALEAGKAILAIRAAGARASYKADNSPVTEADQQAERIILEKLGQLYPGIPVVAEEAVAAGQMPAINDAPFFLVDPLDGTKEFIKGHDDFTVNIALIESGTPTVGFIYAPALGVAYGGAGNEAYKLLVGSDFTISERTSIRACTQRQPPVAIASRSHRTPETNAYLAEAGSGDVRSIGSSLKFCLLAEGEADLYPRFGRTMQWDTAAGDAILRAAGGVTTDPEGRPLRYGRFERAGEAPFINPDFIARGAKRNQD</sequence>
<dbReference type="Pfam" id="PF00459">
    <property type="entry name" value="Inositol_P"/>
    <property type="match status" value="1"/>
</dbReference>
<evidence type="ECO:0000256" key="6">
    <source>
        <dbReference type="ARBA" id="ARBA00022801"/>
    </source>
</evidence>
<feature type="binding site" evidence="10">
    <location>
        <position position="82"/>
    </location>
    <ligand>
        <name>Mg(2+)</name>
        <dbReference type="ChEBI" id="CHEBI:18420"/>
        <label>1</label>
        <note>catalytic</note>
    </ligand>
</feature>
<dbReference type="HAMAP" id="MF_02095">
    <property type="entry name" value="CysQ"/>
    <property type="match status" value="1"/>
</dbReference>
<dbReference type="PANTHER" id="PTHR43028:SF5">
    <property type="entry name" value="3'(2'),5'-BISPHOSPHATE NUCLEOTIDASE 1"/>
    <property type="match status" value="1"/>
</dbReference>
<feature type="binding site" evidence="9">
    <location>
        <position position="82"/>
    </location>
    <ligand>
        <name>Mg(2+)</name>
        <dbReference type="ChEBI" id="CHEBI:18420"/>
        <label>1</label>
    </ligand>
</feature>
<keyword evidence="3 9" id="KW-1003">Cell membrane</keyword>
<feature type="binding site" evidence="9">
    <location>
        <position position="211"/>
    </location>
    <ligand>
        <name>Mg(2+)</name>
        <dbReference type="ChEBI" id="CHEBI:18420"/>
        <label>2</label>
    </ligand>
</feature>
<dbReference type="NCBIfam" id="TIGR01331">
    <property type="entry name" value="bisphos_cysQ"/>
    <property type="match status" value="1"/>
</dbReference>
<feature type="binding site" evidence="9">
    <location>
        <position position="62"/>
    </location>
    <ligand>
        <name>substrate</name>
    </ligand>
</feature>
<accession>A0A3S3RRH9</accession>
<dbReference type="OrthoDB" id="9785695at2"/>
<keyword evidence="4 9" id="KW-0997">Cell inner membrane</keyword>
<dbReference type="GO" id="GO:0005886">
    <property type="term" value="C:plasma membrane"/>
    <property type="evidence" value="ECO:0007669"/>
    <property type="project" value="UniProtKB-SubCell"/>
</dbReference>
<dbReference type="PROSITE" id="PS00629">
    <property type="entry name" value="IMP_1"/>
    <property type="match status" value="1"/>
</dbReference>
<keyword evidence="5 9" id="KW-0479">Metal-binding</keyword>
<dbReference type="EMBL" id="SBIP01000004">
    <property type="protein sequence ID" value="RWX76130.1"/>
    <property type="molecule type" value="Genomic_DNA"/>
</dbReference>
<feature type="binding site" evidence="10">
    <location>
        <position position="85"/>
    </location>
    <ligand>
        <name>Mg(2+)</name>
        <dbReference type="ChEBI" id="CHEBI:18420"/>
        <label>1</label>
        <note>catalytic</note>
    </ligand>
</feature>
<comment type="caution">
    <text evidence="11">The sequence shown here is derived from an EMBL/GenBank/DDBJ whole genome shotgun (WGS) entry which is preliminary data.</text>
</comment>
<feature type="binding site" evidence="9">
    <location>
        <position position="62"/>
    </location>
    <ligand>
        <name>Mg(2+)</name>
        <dbReference type="ChEBI" id="CHEBI:18420"/>
        <label>1</label>
    </ligand>
</feature>
<feature type="binding site" evidence="10">
    <location>
        <position position="62"/>
    </location>
    <ligand>
        <name>Mg(2+)</name>
        <dbReference type="ChEBI" id="CHEBI:18420"/>
        <label>1</label>
        <note>catalytic</note>
    </ligand>
</feature>
<keyword evidence="8 9" id="KW-0472">Membrane</keyword>
<dbReference type="InterPro" id="IPR020583">
    <property type="entry name" value="Inositol_monoP_metal-BS"/>
</dbReference>
<feature type="binding site" evidence="9">
    <location>
        <position position="85"/>
    </location>
    <ligand>
        <name>Mg(2+)</name>
        <dbReference type="ChEBI" id="CHEBI:18420"/>
        <label>2</label>
    </ligand>
</feature>
<dbReference type="GO" id="GO:0000287">
    <property type="term" value="F:magnesium ion binding"/>
    <property type="evidence" value="ECO:0007669"/>
    <property type="project" value="UniProtKB-UniRule"/>
</dbReference>
<keyword evidence="7 9" id="KW-0460">Magnesium</keyword>
<dbReference type="InterPro" id="IPR000760">
    <property type="entry name" value="Inositol_monophosphatase-like"/>
</dbReference>
<evidence type="ECO:0000256" key="2">
    <source>
        <dbReference type="ARBA" id="ARBA00005289"/>
    </source>
</evidence>
<gene>
    <name evidence="9 11" type="primary">cysQ</name>
    <name evidence="11" type="ORF">EPK99_18900</name>
</gene>
<dbReference type="SUPFAM" id="SSF56655">
    <property type="entry name" value="Carbohydrate phosphatase"/>
    <property type="match status" value="1"/>
</dbReference>
<organism evidence="11 12">
    <name type="scientific">Neorhizobium lilium</name>
    <dbReference type="NCBI Taxonomy" id="2503024"/>
    <lineage>
        <taxon>Bacteria</taxon>
        <taxon>Pseudomonadati</taxon>
        <taxon>Pseudomonadota</taxon>
        <taxon>Alphaproteobacteria</taxon>
        <taxon>Hyphomicrobiales</taxon>
        <taxon>Rhizobiaceae</taxon>
        <taxon>Rhizobium/Agrobacterium group</taxon>
        <taxon>Neorhizobium</taxon>
    </lineage>
</organism>
<dbReference type="Gene3D" id="3.40.190.80">
    <property type="match status" value="1"/>
</dbReference>
<comment type="similarity">
    <text evidence="2 9">Belongs to the inositol monophosphatase superfamily. CysQ family.</text>
</comment>
<dbReference type="PRINTS" id="PR00377">
    <property type="entry name" value="IMPHPHTASES"/>
</dbReference>
<proteinExistence type="inferred from homology"/>
<reference evidence="11 12" key="1">
    <citation type="submission" date="2019-01" db="EMBL/GenBank/DDBJ databases">
        <title>The draft genome of Rhizobium sp. 24NR.</title>
        <authorList>
            <person name="Liu L."/>
            <person name="Liang L."/>
            <person name="Shi S."/>
            <person name="Xu L."/>
            <person name="Wang X."/>
            <person name="Li L."/>
            <person name="Zhang X."/>
        </authorList>
    </citation>
    <scope>NUCLEOTIDE SEQUENCE [LARGE SCALE GENOMIC DNA]</scope>
    <source>
        <strain evidence="11 12">24NR</strain>
    </source>
</reference>
<dbReference type="PANTHER" id="PTHR43028">
    <property type="entry name" value="3'(2'),5'-BISPHOSPHATE NUCLEOTIDASE 1"/>
    <property type="match status" value="1"/>
</dbReference>
<feature type="binding site" evidence="9">
    <location>
        <begin position="84"/>
        <end position="87"/>
    </location>
    <ligand>
        <name>substrate</name>
    </ligand>
</feature>
<evidence type="ECO:0000313" key="12">
    <source>
        <dbReference type="Proteomes" id="UP000287687"/>
    </source>
</evidence>
<evidence type="ECO:0000256" key="9">
    <source>
        <dbReference type="HAMAP-Rule" id="MF_02095"/>
    </source>
</evidence>
<dbReference type="RefSeq" id="WP_128445008.1">
    <property type="nucleotide sequence ID" value="NZ_SBIP01000004.1"/>
</dbReference>
<feature type="binding site" evidence="9">
    <location>
        <position position="82"/>
    </location>
    <ligand>
        <name>Mg(2+)</name>
        <dbReference type="ChEBI" id="CHEBI:18420"/>
        <label>2</label>
    </ligand>
</feature>
<keyword evidence="12" id="KW-1185">Reference proteome</keyword>
<feature type="binding site" evidence="10">
    <location>
        <position position="211"/>
    </location>
    <ligand>
        <name>Mg(2+)</name>
        <dbReference type="ChEBI" id="CHEBI:18420"/>
        <label>1</label>
        <note>catalytic</note>
    </ligand>
</feature>
<comment type="subcellular location">
    <subcellularLocation>
        <location evidence="9">Cell inner membrane</location>
        <topology evidence="9">Peripheral membrane protein</topology>
        <orientation evidence="9">Cytoplasmic side</orientation>
    </subcellularLocation>
</comment>
<evidence type="ECO:0000256" key="8">
    <source>
        <dbReference type="ARBA" id="ARBA00023136"/>
    </source>
</evidence>
<dbReference type="Proteomes" id="UP000287687">
    <property type="component" value="Unassembled WGS sequence"/>
</dbReference>
<dbReference type="InterPro" id="IPR020550">
    <property type="entry name" value="Inositol_monophosphatase_CS"/>
</dbReference>
<evidence type="ECO:0000313" key="11">
    <source>
        <dbReference type="EMBL" id="RWX76130.1"/>
    </source>
</evidence>
<evidence type="ECO:0000256" key="5">
    <source>
        <dbReference type="ARBA" id="ARBA00022723"/>
    </source>
</evidence>